<organism evidence="1">
    <name type="scientific">Tanacetum cinerariifolium</name>
    <name type="common">Dalmatian daisy</name>
    <name type="synonym">Chrysanthemum cinerariifolium</name>
    <dbReference type="NCBI Taxonomy" id="118510"/>
    <lineage>
        <taxon>Eukaryota</taxon>
        <taxon>Viridiplantae</taxon>
        <taxon>Streptophyta</taxon>
        <taxon>Embryophyta</taxon>
        <taxon>Tracheophyta</taxon>
        <taxon>Spermatophyta</taxon>
        <taxon>Magnoliopsida</taxon>
        <taxon>eudicotyledons</taxon>
        <taxon>Gunneridae</taxon>
        <taxon>Pentapetalae</taxon>
        <taxon>asterids</taxon>
        <taxon>campanulids</taxon>
        <taxon>Asterales</taxon>
        <taxon>Asteraceae</taxon>
        <taxon>Asteroideae</taxon>
        <taxon>Anthemideae</taxon>
        <taxon>Anthemidinae</taxon>
        <taxon>Tanacetum</taxon>
    </lineage>
</organism>
<dbReference type="AlphaFoldDB" id="A0A699L160"/>
<proteinExistence type="predicted"/>
<accession>A0A699L160</accession>
<dbReference type="EMBL" id="BKCJ010577048">
    <property type="protein sequence ID" value="GFB21395.1"/>
    <property type="molecule type" value="Genomic_DNA"/>
</dbReference>
<gene>
    <name evidence="1" type="ORF">Tci_693366</name>
</gene>
<evidence type="ECO:0000313" key="1">
    <source>
        <dbReference type="EMBL" id="GFB21395.1"/>
    </source>
</evidence>
<reference evidence="1" key="1">
    <citation type="journal article" date="2019" name="Sci. Rep.">
        <title>Draft genome of Tanacetum cinerariifolium, the natural source of mosquito coil.</title>
        <authorList>
            <person name="Yamashiro T."/>
            <person name="Shiraishi A."/>
            <person name="Satake H."/>
            <person name="Nakayama K."/>
        </authorList>
    </citation>
    <scope>NUCLEOTIDE SEQUENCE</scope>
</reference>
<dbReference type="GO" id="GO:0003676">
    <property type="term" value="F:nucleic acid binding"/>
    <property type="evidence" value="ECO:0007669"/>
    <property type="project" value="InterPro"/>
</dbReference>
<dbReference type="SUPFAM" id="SSF57756">
    <property type="entry name" value="Retrovirus zinc finger-like domains"/>
    <property type="match status" value="1"/>
</dbReference>
<protein>
    <submittedName>
        <fullName evidence="1">Uncharacterized protein</fullName>
    </submittedName>
</protein>
<dbReference type="GO" id="GO:0008270">
    <property type="term" value="F:zinc ion binding"/>
    <property type="evidence" value="ECO:0007669"/>
    <property type="project" value="InterPro"/>
</dbReference>
<comment type="caution">
    <text evidence="1">The sequence shown here is derived from an EMBL/GenBank/DDBJ whole genome shotgun (WGS) entry which is preliminary data.</text>
</comment>
<sequence>MWIEQYFLMTAYSLWEVILNGDSPVLTRVVEGVLHPVVPITTEQSSESLDQIHDRLQKLVSQHEIHGMCLSQEDVNLKFLRSLPYEWKTHTLIWRNKADLEEHSTASQNLDFVSSSHTDSTTDSVSVVASVFAGCAKLLVSSLPIVNSLSNAIDVDDLEEMDLRWKMPMLTMQAKRFLQNTSRNLGANGPTSMGFDMSKVEYYNCYRKGHFARKCRSPKDSRRTGVVEPQRRTVLVETSTSNALVSQVDGLVSVEARLLVYKQNEYVFKENIKLLNIEVQLRDTALVTLRQKLEKEKQERDDLKLKLEKF</sequence>
<dbReference type="InterPro" id="IPR036875">
    <property type="entry name" value="Znf_CCHC_sf"/>
</dbReference>
<name>A0A699L160_TANCI</name>